<protein>
    <submittedName>
        <fullName evidence="7">Tropomodulin 4 (muscle)</fullName>
    </submittedName>
</protein>
<dbReference type="Proteomes" id="UP000694557">
    <property type="component" value="Unassembled WGS sequence"/>
</dbReference>
<dbReference type="GO" id="GO:0051694">
    <property type="term" value="P:pointed-end actin filament capping"/>
    <property type="evidence" value="ECO:0007669"/>
    <property type="project" value="InterPro"/>
</dbReference>
<organism evidence="7 8">
    <name type="scientific">Oncorhynchus kisutch</name>
    <name type="common">Coho salmon</name>
    <name type="synonym">Salmo kisutch</name>
    <dbReference type="NCBI Taxonomy" id="8019"/>
    <lineage>
        <taxon>Eukaryota</taxon>
        <taxon>Metazoa</taxon>
        <taxon>Chordata</taxon>
        <taxon>Craniata</taxon>
        <taxon>Vertebrata</taxon>
        <taxon>Euteleostomi</taxon>
        <taxon>Actinopterygii</taxon>
        <taxon>Neopterygii</taxon>
        <taxon>Teleostei</taxon>
        <taxon>Protacanthopterygii</taxon>
        <taxon>Salmoniformes</taxon>
        <taxon>Salmonidae</taxon>
        <taxon>Salmoninae</taxon>
        <taxon>Oncorhynchus</taxon>
    </lineage>
</organism>
<evidence type="ECO:0000256" key="6">
    <source>
        <dbReference type="SAM" id="MobiDB-lite"/>
    </source>
</evidence>
<dbReference type="GO" id="GO:0006936">
    <property type="term" value="P:muscle contraction"/>
    <property type="evidence" value="ECO:0007669"/>
    <property type="project" value="TreeGrafter"/>
</dbReference>
<dbReference type="Gene3D" id="3.80.10.10">
    <property type="entry name" value="Ribonuclease Inhibitor"/>
    <property type="match status" value="1"/>
</dbReference>
<dbReference type="InterPro" id="IPR004934">
    <property type="entry name" value="TMOD"/>
</dbReference>
<feature type="compositionally biased region" description="Basic and acidic residues" evidence="6">
    <location>
        <begin position="1"/>
        <end position="11"/>
    </location>
</feature>
<evidence type="ECO:0000256" key="2">
    <source>
        <dbReference type="ARBA" id="ARBA00009345"/>
    </source>
</evidence>
<keyword evidence="8" id="KW-1185">Reference proteome</keyword>
<evidence type="ECO:0000256" key="3">
    <source>
        <dbReference type="ARBA" id="ARBA00022490"/>
    </source>
</evidence>
<evidence type="ECO:0000313" key="7">
    <source>
        <dbReference type="Ensembl" id="ENSOKIP00005052476.1"/>
    </source>
</evidence>
<keyword evidence="5" id="KW-0206">Cytoskeleton</keyword>
<dbReference type="AlphaFoldDB" id="A0A8C7H3T8"/>
<dbReference type="GO" id="GO:0005865">
    <property type="term" value="C:striated muscle thin filament"/>
    <property type="evidence" value="ECO:0007669"/>
    <property type="project" value="TreeGrafter"/>
</dbReference>
<accession>A0A8C7H3T8</accession>
<evidence type="ECO:0000256" key="5">
    <source>
        <dbReference type="ARBA" id="ARBA00023212"/>
    </source>
</evidence>
<sequence>QPADMSKSDPRDIDEDAILKGMSPEEIEALECELQEMDPENAILPAGYRQRDQTKKSPTGAFDRDALLDHLEKTALEHEDRDDLVPFTGEKKGRAFVPKEGHGKIPDHEQITLEPELEEALKNATDAEMCDIAAILGMYTLMSNKQYYDALGTTGTIANTEGINSVVKPDAFKVFPDEPPNPTNVEETLQLIQKNDSSLFDVNLNNIKDVPIPTLKEIFEAMKGNTHVEYLSIAATRSNDPVAYAVAEMLQENTTLQSLNIESNFITCEGMNAIVKAMANNNTLTEIKIDNQRQKLGDSCEMEIATMLENNSSIVKIGYHFTQQGPRARAAIAITRNNDISDLCNPSVPHRKSGCSFRFLCPSILFTTAFCRPLNSS</sequence>
<reference evidence="7" key="2">
    <citation type="submission" date="2025-09" db="UniProtKB">
        <authorList>
            <consortium name="Ensembl"/>
        </authorList>
    </citation>
    <scope>IDENTIFICATION</scope>
</reference>
<keyword evidence="4" id="KW-0009">Actin-binding</keyword>
<reference evidence="7" key="1">
    <citation type="submission" date="2025-08" db="UniProtKB">
        <authorList>
            <consortium name="Ensembl"/>
        </authorList>
    </citation>
    <scope>IDENTIFICATION</scope>
</reference>
<proteinExistence type="inferred from homology"/>
<dbReference type="GeneTree" id="ENSGT00940000158734"/>
<name>A0A8C7H3T8_ONCKI</name>
<feature type="region of interest" description="Disordered" evidence="6">
    <location>
        <begin position="1"/>
        <end position="23"/>
    </location>
</feature>
<evidence type="ECO:0000313" key="8">
    <source>
        <dbReference type="Proteomes" id="UP000694557"/>
    </source>
</evidence>
<dbReference type="SUPFAM" id="SSF52047">
    <property type="entry name" value="RNI-like"/>
    <property type="match status" value="1"/>
</dbReference>
<comment type="similarity">
    <text evidence="2">Belongs to the tropomodulin family.</text>
</comment>
<gene>
    <name evidence="7" type="primary">TMOD4</name>
    <name evidence="7" type="synonym">LOC109908474</name>
</gene>
<comment type="subcellular location">
    <subcellularLocation>
        <location evidence="1">Cytoplasm</location>
        <location evidence="1">Cytoskeleton</location>
    </subcellularLocation>
</comment>
<dbReference type="InterPro" id="IPR032675">
    <property type="entry name" value="LRR_dom_sf"/>
</dbReference>
<dbReference type="FunFam" id="3.80.10.10:FF:000006">
    <property type="entry name" value="Tropomodulin 2"/>
    <property type="match status" value="1"/>
</dbReference>
<dbReference type="Ensembl" id="ENSOKIT00005055417.1">
    <property type="protein sequence ID" value="ENSOKIP00005052476.1"/>
    <property type="gene ID" value="ENSOKIG00005022119.1"/>
</dbReference>
<dbReference type="GO" id="GO:0030239">
    <property type="term" value="P:myofibril assembly"/>
    <property type="evidence" value="ECO:0007669"/>
    <property type="project" value="TreeGrafter"/>
</dbReference>
<keyword evidence="3" id="KW-0963">Cytoplasm</keyword>
<dbReference type="PANTHER" id="PTHR10901">
    <property type="entry name" value="TROPOMODULIN"/>
    <property type="match status" value="1"/>
</dbReference>
<dbReference type="Pfam" id="PF03250">
    <property type="entry name" value="Tropomodulin"/>
    <property type="match status" value="1"/>
</dbReference>
<dbReference type="GO" id="GO:0007015">
    <property type="term" value="P:actin filament organization"/>
    <property type="evidence" value="ECO:0007669"/>
    <property type="project" value="TreeGrafter"/>
</dbReference>
<dbReference type="PANTHER" id="PTHR10901:SF9">
    <property type="entry name" value="TROPOMODULIN-4"/>
    <property type="match status" value="1"/>
</dbReference>
<evidence type="ECO:0000256" key="1">
    <source>
        <dbReference type="ARBA" id="ARBA00004245"/>
    </source>
</evidence>
<evidence type="ECO:0000256" key="4">
    <source>
        <dbReference type="ARBA" id="ARBA00023203"/>
    </source>
</evidence>
<dbReference type="GO" id="GO:0003779">
    <property type="term" value="F:actin binding"/>
    <property type="evidence" value="ECO:0007669"/>
    <property type="project" value="UniProtKB-KW"/>
</dbReference>
<dbReference type="GO" id="GO:0005523">
    <property type="term" value="F:tropomyosin binding"/>
    <property type="evidence" value="ECO:0007669"/>
    <property type="project" value="InterPro"/>
</dbReference>